<reference evidence="5 6" key="1">
    <citation type="submission" date="2015-06" db="EMBL/GenBank/DDBJ databases">
        <title>Draft genome sequence of an Alphaproteobacteria species associated to the Mediterranean sponge Oscarella lobularis.</title>
        <authorList>
            <person name="Jourda C."/>
            <person name="Santini S."/>
            <person name="Claverie J.-M."/>
        </authorList>
    </citation>
    <scope>NUCLEOTIDE SEQUENCE [LARGE SCALE GENOMIC DNA]</scope>
    <source>
        <strain evidence="5">IGS</strain>
    </source>
</reference>
<dbReference type="Pfam" id="PF01381">
    <property type="entry name" value="HTH_3"/>
    <property type="match status" value="1"/>
</dbReference>
<comment type="caution">
    <text evidence="5">The sequence shown here is derived from an EMBL/GenBank/DDBJ whole genome shotgun (WGS) entry which is preliminary data.</text>
</comment>
<dbReference type="AlphaFoldDB" id="A0A0J9GS58"/>
<dbReference type="Proteomes" id="UP000037178">
    <property type="component" value="Unassembled WGS sequence"/>
</dbReference>
<dbReference type="InterPro" id="IPR001387">
    <property type="entry name" value="Cro/C1-type_HTH"/>
</dbReference>
<organism evidence="5 6">
    <name type="scientific">Candidatus Rhodobacter oscarellae</name>
    <dbReference type="NCBI Taxonomy" id="1675527"/>
    <lineage>
        <taxon>Bacteria</taxon>
        <taxon>Pseudomonadati</taxon>
        <taxon>Pseudomonadota</taxon>
        <taxon>Alphaproteobacteria</taxon>
        <taxon>Rhodobacterales</taxon>
        <taxon>Rhodobacter group</taxon>
        <taxon>Rhodobacter</taxon>
    </lineage>
</organism>
<dbReference type="SUPFAM" id="SSF47413">
    <property type="entry name" value="lambda repressor-like DNA-binding domains"/>
    <property type="match status" value="1"/>
</dbReference>
<sequence>MADLNAVADVDAEQETDWYSNDAATFGDRVAAARDALGMSQADLAKRLGIKLKTLQGWEDDHGEPRANKLQMLSGVLNVSLTWLLNGEGEGLTEPETDAALDADITALLAELRQIKSALTQTGERLAAVEKRLRRAVRARNP</sequence>
<dbReference type="RefSeq" id="WP_049642218.1">
    <property type="nucleotide sequence ID" value="NZ_LFTY01000002.1"/>
</dbReference>
<dbReference type="Gene3D" id="1.10.260.40">
    <property type="entry name" value="lambda repressor-like DNA-binding domains"/>
    <property type="match status" value="1"/>
</dbReference>
<evidence type="ECO:0000256" key="3">
    <source>
        <dbReference type="ARBA" id="ARBA00023163"/>
    </source>
</evidence>
<dbReference type="SMART" id="SM00530">
    <property type="entry name" value="HTH_XRE"/>
    <property type="match status" value="1"/>
</dbReference>
<name>A0A0J9GS58_9RHOB</name>
<dbReference type="PATRIC" id="fig|1675527.3.peg.1347"/>
<dbReference type="PANTHER" id="PTHR40661">
    <property type="match status" value="1"/>
</dbReference>
<evidence type="ECO:0000313" key="6">
    <source>
        <dbReference type="Proteomes" id="UP000037178"/>
    </source>
</evidence>
<dbReference type="STRING" id="1675527.AIOL_001265"/>
<keyword evidence="1" id="KW-0805">Transcription regulation</keyword>
<dbReference type="InterPro" id="IPR010982">
    <property type="entry name" value="Lambda_DNA-bd_dom_sf"/>
</dbReference>
<proteinExistence type="predicted"/>
<dbReference type="PROSITE" id="PS50943">
    <property type="entry name" value="HTH_CROC1"/>
    <property type="match status" value="1"/>
</dbReference>
<protein>
    <submittedName>
        <fullName evidence="5">Putative DNA-binding protein</fullName>
    </submittedName>
</protein>
<dbReference type="PANTHER" id="PTHR40661:SF3">
    <property type="entry name" value="FELS-1 PROPHAGE TRANSCRIPTIONAL REGULATOR"/>
    <property type="match status" value="1"/>
</dbReference>
<evidence type="ECO:0000259" key="4">
    <source>
        <dbReference type="PROSITE" id="PS50943"/>
    </source>
</evidence>
<dbReference type="EMBL" id="LFTY01000002">
    <property type="protein sequence ID" value="KMW56313.1"/>
    <property type="molecule type" value="Genomic_DNA"/>
</dbReference>
<keyword evidence="6" id="KW-1185">Reference proteome</keyword>
<keyword evidence="2 5" id="KW-0238">DNA-binding</keyword>
<gene>
    <name evidence="5" type="ORF">AIOL_001265</name>
</gene>
<evidence type="ECO:0000313" key="5">
    <source>
        <dbReference type="EMBL" id="KMW56313.1"/>
    </source>
</evidence>
<dbReference type="OrthoDB" id="5659783at2"/>
<keyword evidence="3" id="KW-0804">Transcription</keyword>
<dbReference type="GO" id="GO:0003677">
    <property type="term" value="F:DNA binding"/>
    <property type="evidence" value="ECO:0007669"/>
    <property type="project" value="UniProtKB-KW"/>
</dbReference>
<dbReference type="CDD" id="cd00093">
    <property type="entry name" value="HTH_XRE"/>
    <property type="match status" value="1"/>
</dbReference>
<feature type="domain" description="HTH cro/C1-type" evidence="4">
    <location>
        <begin position="30"/>
        <end position="84"/>
    </location>
</feature>
<accession>A0A0J9GS58</accession>
<evidence type="ECO:0000256" key="2">
    <source>
        <dbReference type="ARBA" id="ARBA00023125"/>
    </source>
</evidence>
<evidence type="ECO:0000256" key="1">
    <source>
        <dbReference type="ARBA" id="ARBA00023015"/>
    </source>
</evidence>